<dbReference type="Gene3D" id="3.10.105.10">
    <property type="entry name" value="Dipeptide-binding Protein, Domain 3"/>
    <property type="match status" value="1"/>
</dbReference>
<organism evidence="2">
    <name type="scientific">freshwater metagenome</name>
    <dbReference type="NCBI Taxonomy" id="449393"/>
    <lineage>
        <taxon>unclassified sequences</taxon>
        <taxon>metagenomes</taxon>
        <taxon>ecological metagenomes</taxon>
    </lineage>
</organism>
<evidence type="ECO:0000259" key="1">
    <source>
        <dbReference type="Pfam" id="PF00496"/>
    </source>
</evidence>
<dbReference type="AlphaFoldDB" id="A0A6J7FIE4"/>
<dbReference type="CDD" id="cd08501">
    <property type="entry name" value="PBP2_Lpqw"/>
    <property type="match status" value="1"/>
</dbReference>
<dbReference type="EMBL" id="CAFBML010000006">
    <property type="protein sequence ID" value="CAB4895161.1"/>
    <property type="molecule type" value="Genomic_DNA"/>
</dbReference>
<accession>A0A6J7FIE4</accession>
<sequence length="597" mass="64785">MKNRRRTGLVALLSAVAVTLSGCALPYQSQIVEGTTITVAFNQAFDNYNTSSSAGNATKNANITYMTNSGFQYYDNNPALIKDTGYGSFEKISDEPLTVRYTINEGVKWSDGTQIDAADMLFAWAATSGAFADTAAVFSPASTAGLDLVTQTPEIGEDGRTLTLVYDDVYVDWELAFGVGMAAHGTVMLAYPEITDPAEAKTKLIEAIQNKDADWLAPVAEVWNNGYQFTELPENPLVYLSSGPYIIEDIVVDQYITLVSNPVYTWGPSPKFERITVRFIADFVAQLQALENGELDIVTGQPTADSLAVAQGIADSTGATIFQGEEGAYEHVDLTFNNGGPFDPATYGGDAAVAQKVRLAFLLTIPRDEIVDKIIKPLNPNATIRESFLTIPGSDRYKAITASSGAADVRNLDIERAKSLLAEAGVTTPVDVKFWYPTGNTRRQQELELIQKSAALAGFNVIDTNEPNWEFTDPSIFPINPHDAVIFAWQSTSLAVAGSDQIFGTYTDPLEKGGNYSGYSNPAIDALLDELEVTSDPSKQTEIMTEIEKTLISDAYGTMIFQFPALTVASAKVSGVKIAPLSPGYFWNFWEWAPVTE</sequence>
<dbReference type="Pfam" id="PF00496">
    <property type="entry name" value="SBP_bac_5"/>
    <property type="match status" value="1"/>
</dbReference>
<dbReference type="GO" id="GO:0042597">
    <property type="term" value="C:periplasmic space"/>
    <property type="evidence" value="ECO:0007669"/>
    <property type="project" value="UniProtKB-ARBA"/>
</dbReference>
<proteinExistence type="predicted"/>
<dbReference type="GO" id="GO:1904680">
    <property type="term" value="F:peptide transmembrane transporter activity"/>
    <property type="evidence" value="ECO:0007669"/>
    <property type="project" value="TreeGrafter"/>
</dbReference>
<dbReference type="SUPFAM" id="SSF53850">
    <property type="entry name" value="Periplasmic binding protein-like II"/>
    <property type="match status" value="1"/>
</dbReference>
<gene>
    <name evidence="2" type="ORF">UFOPK3592_00146</name>
</gene>
<dbReference type="PIRSF" id="PIRSF002741">
    <property type="entry name" value="MppA"/>
    <property type="match status" value="1"/>
</dbReference>
<dbReference type="PANTHER" id="PTHR30290:SF65">
    <property type="entry name" value="MONOACYL PHOSPHATIDYLINOSITOL TETRAMANNOSIDE-BINDING PROTEIN LPQW-RELATED"/>
    <property type="match status" value="1"/>
</dbReference>
<dbReference type="GO" id="GO:0015833">
    <property type="term" value="P:peptide transport"/>
    <property type="evidence" value="ECO:0007669"/>
    <property type="project" value="TreeGrafter"/>
</dbReference>
<feature type="domain" description="Solute-binding protein family 5" evidence="1">
    <location>
        <begin position="90"/>
        <end position="491"/>
    </location>
</feature>
<dbReference type="GO" id="GO:0043190">
    <property type="term" value="C:ATP-binding cassette (ABC) transporter complex"/>
    <property type="evidence" value="ECO:0007669"/>
    <property type="project" value="InterPro"/>
</dbReference>
<dbReference type="InterPro" id="IPR000914">
    <property type="entry name" value="SBP_5_dom"/>
</dbReference>
<evidence type="ECO:0000313" key="2">
    <source>
        <dbReference type="EMBL" id="CAB4895161.1"/>
    </source>
</evidence>
<dbReference type="PROSITE" id="PS51257">
    <property type="entry name" value="PROKAR_LIPOPROTEIN"/>
    <property type="match status" value="1"/>
</dbReference>
<dbReference type="PANTHER" id="PTHR30290">
    <property type="entry name" value="PERIPLASMIC BINDING COMPONENT OF ABC TRANSPORTER"/>
    <property type="match status" value="1"/>
</dbReference>
<dbReference type="Gene3D" id="3.40.190.10">
    <property type="entry name" value="Periplasmic binding protein-like II"/>
    <property type="match status" value="1"/>
</dbReference>
<dbReference type="InterPro" id="IPR030678">
    <property type="entry name" value="Peptide/Ni-bd"/>
</dbReference>
<reference evidence="2" key="1">
    <citation type="submission" date="2020-05" db="EMBL/GenBank/DDBJ databases">
        <authorList>
            <person name="Chiriac C."/>
            <person name="Salcher M."/>
            <person name="Ghai R."/>
            <person name="Kavagutti S V."/>
        </authorList>
    </citation>
    <scope>NUCLEOTIDE SEQUENCE</scope>
</reference>
<dbReference type="Gene3D" id="3.90.76.10">
    <property type="entry name" value="Dipeptide-binding Protein, Domain 1"/>
    <property type="match status" value="1"/>
</dbReference>
<name>A0A6J7FIE4_9ZZZZ</name>
<dbReference type="InterPro" id="IPR039424">
    <property type="entry name" value="SBP_5"/>
</dbReference>
<protein>
    <submittedName>
        <fullName evidence="2">Unannotated protein</fullName>
    </submittedName>
</protein>